<evidence type="ECO:0008006" key="6">
    <source>
        <dbReference type="Google" id="ProtNLM"/>
    </source>
</evidence>
<reference evidence="4 5" key="1">
    <citation type="submission" date="2019-04" db="EMBL/GenBank/DDBJ databases">
        <authorList>
            <person name="Li Y."/>
            <person name="Wang J."/>
        </authorList>
    </citation>
    <scope>NUCLEOTIDE SEQUENCE [LARGE SCALE GENOMIC DNA]</scope>
    <source>
        <strain evidence="4 5">DSM 14668</strain>
    </source>
</reference>
<gene>
    <name evidence="4" type="ORF">E8A74_19960</name>
</gene>
<name>A0A4U1JAW7_9BACT</name>
<protein>
    <recommendedName>
        <fullName evidence="6">Tryptophan synthase alpha chain</fullName>
    </recommendedName>
</protein>
<evidence type="ECO:0000256" key="1">
    <source>
        <dbReference type="ARBA" id="ARBA00022729"/>
    </source>
</evidence>
<feature type="compositionally biased region" description="Gly residues" evidence="2">
    <location>
        <begin position="42"/>
        <end position="73"/>
    </location>
</feature>
<evidence type="ECO:0000256" key="2">
    <source>
        <dbReference type="SAM" id="MobiDB-lite"/>
    </source>
</evidence>
<evidence type="ECO:0000256" key="3">
    <source>
        <dbReference type="SAM" id="SignalP"/>
    </source>
</evidence>
<dbReference type="AlphaFoldDB" id="A0A4U1JAW7"/>
<dbReference type="InterPro" id="IPR049804">
    <property type="entry name" value="Choice_anch_L"/>
</dbReference>
<dbReference type="NCBIfam" id="NF038133">
    <property type="entry name" value="choice_anch_L"/>
    <property type="match status" value="1"/>
</dbReference>
<sequence length="700" mass="69247">MTKFSSVSNLGFKNATLVTVLAVGAAATWAGCATSTSDTASGGDGRGGDDAAGGQGGTAGQGGSPGQGGAGMGGAGQGGGSVCGPGTTLCGEACTVLAFDPTNCGACGKACAAGELCSQGQCGITCLGGTTQCNDLCADLANDPNNCGACGTACAEGQICSAGQCGTSCVGATACNGTCVDLDTDPANCGACGTACAAGQVCSMGQCGVTCLGGSALCGSSCVDLDTSPAHCGACGNTCPSGQLCAAGMCVSIGECNAPFLQCGQLCVLPASDPANCGTCGNKCATGATCVDGTCQVCDSTTTDCDNDGWLASEGDCCDKPGLCGAEPEKVNPGAIEVVGNGIDDNCNAKTDLFDLEDTVSCDDGLVSNSSSPTDYAKALGICRVTTENAPKAEKTWGLISAKLLRADGSALADMQATSIRQGFGGITPAVLEGKSAVVLSSGIAADATQTNPGPNGGAPGGFNVSSEHTPVSNVLISGGGEHSVKDWFATPNLPLKPANGLPDSPGCNASNTPEAEDSVMLVLRLRAPTNARAFSFNSYFMSAEYPEFVCTSFNDQFIALVDTPTGVPSPTPNPVDKNLMTFTSGNQKWPIGINIAQGTNLFAVCDSQATSPFCWDTSVSATSCSLGSSQLMGTGFESNGDCLVGGGTFWLTTAGNVIPGQIVEIRIALWDVGDASYDSLAILDGFQWLSAATLPGTGG</sequence>
<dbReference type="InterPro" id="IPR006969">
    <property type="entry name" value="Stig-like"/>
</dbReference>
<dbReference type="OrthoDB" id="5509722at2"/>
<feature type="region of interest" description="Disordered" evidence="2">
    <location>
        <begin position="35"/>
        <end position="73"/>
    </location>
</feature>
<dbReference type="PROSITE" id="PS51257">
    <property type="entry name" value="PROKAR_LIPOPROTEIN"/>
    <property type="match status" value="1"/>
</dbReference>
<dbReference type="NCBIfam" id="NF041328">
    <property type="entry name" value="C_rich_MXAN6577"/>
    <property type="match status" value="2"/>
</dbReference>
<keyword evidence="1 3" id="KW-0732">Signal</keyword>
<accession>A0A4U1JAW7</accession>
<dbReference type="RefSeq" id="WP_136930629.1">
    <property type="nucleotide sequence ID" value="NZ_SSMQ01000019.1"/>
</dbReference>
<comment type="caution">
    <text evidence="4">The sequence shown here is derived from an EMBL/GenBank/DDBJ whole genome shotgun (WGS) entry which is preliminary data.</text>
</comment>
<feature type="signal peptide" evidence="3">
    <location>
        <begin position="1"/>
        <end position="30"/>
    </location>
</feature>
<dbReference type="Proteomes" id="UP000309215">
    <property type="component" value="Unassembled WGS sequence"/>
</dbReference>
<dbReference type="PANTHER" id="PTHR33227:SF48">
    <property type="entry name" value="STIGMA-SPECIFIC STIG1-LIKE PROTEIN 4"/>
    <property type="match status" value="1"/>
</dbReference>
<organism evidence="4 5">
    <name type="scientific">Polyangium fumosum</name>
    <dbReference type="NCBI Taxonomy" id="889272"/>
    <lineage>
        <taxon>Bacteria</taxon>
        <taxon>Pseudomonadati</taxon>
        <taxon>Myxococcota</taxon>
        <taxon>Polyangia</taxon>
        <taxon>Polyangiales</taxon>
        <taxon>Polyangiaceae</taxon>
        <taxon>Polyangium</taxon>
    </lineage>
</organism>
<feature type="chain" id="PRO_5020797681" description="Tryptophan synthase alpha chain" evidence="3">
    <location>
        <begin position="31"/>
        <end position="700"/>
    </location>
</feature>
<evidence type="ECO:0000313" key="5">
    <source>
        <dbReference type="Proteomes" id="UP000309215"/>
    </source>
</evidence>
<dbReference type="Pfam" id="PF04885">
    <property type="entry name" value="Stig1"/>
    <property type="match status" value="1"/>
</dbReference>
<proteinExistence type="predicted"/>
<dbReference type="PANTHER" id="PTHR33227">
    <property type="entry name" value="STIGMA-SPECIFIC STIG1-LIKE PROTEIN 3"/>
    <property type="match status" value="1"/>
</dbReference>
<keyword evidence="5" id="KW-1185">Reference proteome</keyword>
<evidence type="ECO:0000313" key="4">
    <source>
        <dbReference type="EMBL" id="TKD06489.1"/>
    </source>
</evidence>
<dbReference type="EMBL" id="SSMQ01000019">
    <property type="protein sequence ID" value="TKD06489.1"/>
    <property type="molecule type" value="Genomic_DNA"/>
</dbReference>